<feature type="binding site" evidence="10">
    <location>
        <position position="8"/>
    </location>
    <ligand>
        <name>Mg(2+)</name>
        <dbReference type="ChEBI" id="CHEBI:18420"/>
        <label>1</label>
    </ligand>
</feature>
<dbReference type="GO" id="GO:0006284">
    <property type="term" value="P:base-excision repair"/>
    <property type="evidence" value="ECO:0007669"/>
    <property type="project" value="TreeGrafter"/>
</dbReference>
<feature type="compositionally biased region" description="Polar residues" evidence="13">
    <location>
        <begin position="489"/>
        <end position="502"/>
    </location>
</feature>
<evidence type="ECO:0000256" key="7">
    <source>
        <dbReference type="ARBA" id="ARBA00022842"/>
    </source>
</evidence>
<dbReference type="Pfam" id="PF03372">
    <property type="entry name" value="Exo_endo_phos"/>
    <property type="match status" value="1"/>
</dbReference>
<proteinExistence type="inferred from homology"/>
<feature type="compositionally biased region" description="Low complexity" evidence="13">
    <location>
        <begin position="415"/>
        <end position="429"/>
    </location>
</feature>
<evidence type="ECO:0000256" key="9">
    <source>
        <dbReference type="PIRSR" id="PIRSR604808-1"/>
    </source>
</evidence>
<feature type="domain" description="GRF-type" evidence="14">
    <location>
        <begin position="572"/>
        <end position="625"/>
    </location>
</feature>
<dbReference type="EMBL" id="PDND01000361">
    <property type="protein sequence ID" value="PGH28622.1"/>
    <property type="molecule type" value="Genomic_DNA"/>
</dbReference>
<feature type="active site" evidence="9">
    <location>
        <position position="149"/>
    </location>
</feature>
<evidence type="ECO:0000256" key="6">
    <source>
        <dbReference type="ARBA" id="ARBA00022833"/>
    </source>
</evidence>
<accession>A0A2B7Z6G3</accession>
<feature type="region of interest" description="Disordered" evidence="13">
    <location>
        <begin position="373"/>
        <end position="460"/>
    </location>
</feature>
<feature type="compositionally biased region" description="Polar residues" evidence="13">
    <location>
        <begin position="526"/>
        <end position="536"/>
    </location>
</feature>
<organism evidence="15 16">
    <name type="scientific">[Emmonsia] crescens</name>
    <dbReference type="NCBI Taxonomy" id="73230"/>
    <lineage>
        <taxon>Eukaryota</taxon>
        <taxon>Fungi</taxon>
        <taxon>Dikarya</taxon>
        <taxon>Ascomycota</taxon>
        <taxon>Pezizomycotina</taxon>
        <taxon>Eurotiomycetes</taxon>
        <taxon>Eurotiomycetidae</taxon>
        <taxon>Onygenales</taxon>
        <taxon>Ajellomycetaceae</taxon>
        <taxon>Emergomyces</taxon>
    </lineage>
</organism>
<evidence type="ECO:0000256" key="10">
    <source>
        <dbReference type="PIRSR" id="PIRSR604808-2"/>
    </source>
</evidence>
<name>A0A2B7Z6G3_9EURO</name>
<evidence type="ECO:0000256" key="11">
    <source>
        <dbReference type="PIRSR" id="PIRSR604808-3"/>
    </source>
</evidence>
<keyword evidence="6" id="KW-0862">Zinc</keyword>
<dbReference type="STRING" id="73230.A0A2B7Z6G3"/>
<dbReference type="InterPro" id="IPR004808">
    <property type="entry name" value="AP_endonuc_1"/>
</dbReference>
<dbReference type="Gene3D" id="3.60.10.10">
    <property type="entry name" value="Endonuclease/exonuclease/phosphatase"/>
    <property type="match status" value="1"/>
</dbReference>
<feature type="site" description="Interaction with DNA substrate" evidence="11">
    <location>
        <position position="306"/>
    </location>
</feature>
<feature type="compositionally biased region" description="Polar residues" evidence="13">
    <location>
        <begin position="390"/>
        <end position="404"/>
    </location>
</feature>
<evidence type="ECO:0000256" key="3">
    <source>
        <dbReference type="ARBA" id="ARBA00022723"/>
    </source>
</evidence>
<keyword evidence="15" id="KW-0540">Nuclease</keyword>
<evidence type="ECO:0000256" key="2">
    <source>
        <dbReference type="ARBA" id="ARBA00013541"/>
    </source>
</evidence>
<comment type="similarity">
    <text evidence="1">Belongs to the DNA repair enzymes AP/ExoA family.</text>
</comment>
<feature type="active site" description="Proton acceptor" evidence="9">
    <location>
        <position position="306"/>
    </location>
</feature>
<keyword evidence="16" id="KW-1185">Reference proteome</keyword>
<dbReference type="InterPro" id="IPR010666">
    <property type="entry name" value="Znf_GRF"/>
</dbReference>
<feature type="region of interest" description="Disordered" evidence="13">
    <location>
        <begin position="479"/>
        <end position="552"/>
    </location>
</feature>
<dbReference type="AlphaFoldDB" id="A0A2B7Z6G3"/>
<protein>
    <recommendedName>
        <fullName evidence="2">DNA-(apurinic or apyrimidinic site) endonuclease 2</fullName>
    </recommendedName>
</protein>
<dbReference type="VEuPathDB" id="FungiDB:EMCG_01406"/>
<dbReference type="PANTHER" id="PTHR22748">
    <property type="entry name" value="AP ENDONUCLEASE"/>
    <property type="match status" value="1"/>
</dbReference>
<dbReference type="PANTHER" id="PTHR22748:SF4">
    <property type="entry name" value="DNA-(APURINIC OR APYRIMIDINIC SITE) ENDONUCLEASE 2"/>
    <property type="match status" value="1"/>
</dbReference>
<keyword evidence="3 10" id="KW-0479">Metal-binding</keyword>
<sequence>MVRLTTWNVNGIRNPFSYHPWREKRSFEAMFDALGADIVIFQETKIQKKDLQDDMVLVNGYSGVVIYTRNSKCCPIRAEEGITGILCLPTSLSPFASPTSFRDLPEEAQIGGYPTVEQLALSHVDAAMLDSEGRCMILEFPAFVLIGVYCPANRDETRDGFRTGFVNMLDARVRNLVAMGKRVVVMGDLNISGSEIDSARALEEIRKGNLTELDFVSAPVRRIFNQLVHGGKVIGNRDQGREIPILIDLCRKYYPDRRGMYTCWEQRVNARPGNYGSRIDYVLCDRSMQDWFSASNIQEGLMGSDHCPVYADLNDKVSLDGVEVDILDILNPKGTFENGERKREYSPADTLPLSGRLIPEFCQRRSIKDMLFRQSSQGGSQSNINAPDGGTTTVSTQKASSDVSLSAIGGANIASPTSTPTTTPGVPGTPKRPQRVDDGIISRPKRLKRSESSTAAATAKGQKTLKGFFGLKASANIPAASTDDEKDSSNPSGTAVSGSPQKETARNPRDPSVFCPSGDRCGPEDNGQQQPRTADTITYDGDNGVNSGRVHDPIANKESWSRLFTKKPPPRCEGHNEPCISLVTKKAGINCGRSFWICSRPLGPTGMKKTGDEWRCDTFMWSSDWNGPG</sequence>
<feature type="binding site" evidence="10">
    <location>
        <position position="306"/>
    </location>
    <ligand>
        <name>Mg(2+)</name>
        <dbReference type="ChEBI" id="CHEBI:18420"/>
        <label>1</label>
    </ligand>
</feature>
<dbReference type="FunFam" id="3.60.10.10:FF:000079">
    <property type="entry name" value="DNA-(apurinic or apyrimidinic site) lyase"/>
    <property type="match status" value="1"/>
</dbReference>
<keyword evidence="5" id="KW-0378">Hydrolase</keyword>
<dbReference type="GO" id="GO:0008311">
    <property type="term" value="F:double-stranded DNA 3'-5' DNA exonuclease activity"/>
    <property type="evidence" value="ECO:0007669"/>
    <property type="project" value="TreeGrafter"/>
</dbReference>
<dbReference type="PROSITE" id="PS51999">
    <property type="entry name" value="ZF_GRF"/>
    <property type="match status" value="1"/>
</dbReference>
<dbReference type="GO" id="GO:0003906">
    <property type="term" value="F:DNA-(apurinic or apyrimidinic site) endonuclease activity"/>
    <property type="evidence" value="ECO:0007669"/>
    <property type="project" value="TreeGrafter"/>
</dbReference>
<feature type="binding site" evidence="10">
    <location>
        <position position="188"/>
    </location>
    <ligand>
        <name>Mg(2+)</name>
        <dbReference type="ChEBI" id="CHEBI:18420"/>
        <label>1</label>
    </ligand>
</feature>
<dbReference type="GO" id="GO:0008081">
    <property type="term" value="F:phosphoric diester hydrolase activity"/>
    <property type="evidence" value="ECO:0007669"/>
    <property type="project" value="TreeGrafter"/>
</dbReference>
<dbReference type="GO" id="GO:0005634">
    <property type="term" value="C:nucleus"/>
    <property type="evidence" value="ECO:0007669"/>
    <property type="project" value="TreeGrafter"/>
</dbReference>
<evidence type="ECO:0000256" key="4">
    <source>
        <dbReference type="ARBA" id="ARBA00022771"/>
    </source>
</evidence>
<reference evidence="15 16" key="1">
    <citation type="submission" date="2017-10" db="EMBL/GenBank/DDBJ databases">
        <title>Comparative genomics in systemic dimorphic fungi from Ajellomycetaceae.</title>
        <authorList>
            <person name="Munoz J.F."/>
            <person name="Mcewen J.G."/>
            <person name="Clay O.K."/>
            <person name="Cuomo C.A."/>
        </authorList>
    </citation>
    <scope>NUCLEOTIDE SEQUENCE [LARGE SCALE GENOMIC DNA]</scope>
    <source>
        <strain evidence="15 16">UAMH4076</strain>
    </source>
</reference>
<dbReference type="InterPro" id="IPR005135">
    <property type="entry name" value="Endo/exonuclease/phosphatase"/>
</dbReference>
<dbReference type="GO" id="GO:0008270">
    <property type="term" value="F:zinc ion binding"/>
    <property type="evidence" value="ECO:0007669"/>
    <property type="project" value="UniProtKB-KW"/>
</dbReference>
<feature type="site" description="Important for catalytic activity" evidence="11">
    <location>
        <position position="280"/>
    </location>
</feature>
<keyword evidence="15" id="KW-0255">Endonuclease</keyword>
<keyword evidence="10" id="KW-0464">Manganese</keyword>
<feature type="binding site" evidence="10">
    <location>
        <position position="43"/>
    </location>
    <ligand>
        <name>Mg(2+)</name>
        <dbReference type="ChEBI" id="CHEBI:18420"/>
        <label>1</label>
    </ligand>
</feature>
<comment type="cofactor">
    <cofactor evidence="10">
        <name>Mg(2+)</name>
        <dbReference type="ChEBI" id="CHEBI:18420"/>
    </cofactor>
    <cofactor evidence="10">
        <name>Mn(2+)</name>
        <dbReference type="ChEBI" id="CHEBI:29035"/>
    </cofactor>
    <text evidence="10">Probably binds two magnesium or manganese ions per subunit.</text>
</comment>
<evidence type="ECO:0000256" key="8">
    <source>
        <dbReference type="ARBA" id="ARBA00023242"/>
    </source>
</evidence>
<comment type="caution">
    <text evidence="15">The sequence shown here is derived from an EMBL/GenBank/DDBJ whole genome shotgun (WGS) entry which is preliminary data.</text>
</comment>
<evidence type="ECO:0000256" key="1">
    <source>
        <dbReference type="ARBA" id="ARBA00007092"/>
    </source>
</evidence>
<keyword evidence="4 12" id="KW-0863">Zinc-finger</keyword>
<dbReference type="CDD" id="cd09088">
    <property type="entry name" value="Ape2-like_AP-endo"/>
    <property type="match status" value="1"/>
</dbReference>
<dbReference type="Proteomes" id="UP000226031">
    <property type="component" value="Unassembled WGS sequence"/>
</dbReference>
<evidence type="ECO:0000256" key="13">
    <source>
        <dbReference type="SAM" id="MobiDB-lite"/>
    </source>
</evidence>
<feature type="site" description="Transition state stabilizer" evidence="11">
    <location>
        <position position="190"/>
    </location>
</feature>
<evidence type="ECO:0000256" key="5">
    <source>
        <dbReference type="ARBA" id="ARBA00022801"/>
    </source>
</evidence>
<keyword evidence="8" id="KW-0539">Nucleus</keyword>
<evidence type="ECO:0000313" key="15">
    <source>
        <dbReference type="EMBL" id="PGH28622.1"/>
    </source>
</evidence>
<dbReference type="PROSITE" id="PS51435">
    <property type="entry name" value="AP_NUCLEASE_F1_4"/>
    <property type="match status" value="1"/>
</dbReference>
<keyword evidence="7 10" id="KW-0460">Magnesium</keyword>
<evidence type="ECO:0000256" key="12">
    <source>
        <dbReference type="PROSITE-ProRule" id="PRU01343"/>
    </source>
</evidence>
<feature type="active site" description="Proton donor/acceptor" evidence="9">
    <location>
        <position position="188"/>
    </location>
</feature>
<feature type="binding site" evidence="10">
    <location>
        <position position="305"/>
    </location>
    <ligand>
        <name>Mg(2+)</name>
        <dbReference type="ChEBI" id="CHEBI:18420"/>
        <label>1</label>
    </ligand>
</feature>
<evidence type="ECO:0000313" key="16">
    <source>
        <dbReference type="Proteomes" id="UP000226031"/>
    </source>
</evidence>
<gene>
    <name evidence="15" type="ORF">GX50_08644</name>
</gene>
<evidence type="ECO:0000259" key="14">
    <source>
        <dbReference type="PROSITE" id="PS51999"/>
    </source>
</evidence>
<dbReference type="SUPFAM" id="SSF56219">
    <property type="entry name" value="DNase I-like"/>
    <property type="match status" value="1"/>
</dbReference>
<feature type="binding site" evidence="10">
    <location>
        <position position="190"/>
    </location>
    <ligand>
        <name>Mg(2+)</name>
        <dbReference type="ChEBI" id="CHEBI:18420"/>
        <label>1</label>
    </ligand>
</feature>
<dbReference type="InterPro" id="IPR036691">
    <property type="entry name" value="Endo/exonu/phosph_ase_sf"/>
</dbReference>